<dbReference type="GO" id="GO:0000742">
    <property type="term" value="P:karyogamy involved in conjugation with cellular fusion"/>
    <property type="evidence" value="ECO:0007669"/>
    <property type="project" value="UniProtKB-UniRule"/>
</dbReference>
<sequence>MKALAYEASLDLAPTAYLADPVRILAAIAFTLCELATARGHSPPLECTAFVKESSHNAASNGKQYACVEALQRSVQFWSSYSGYLQRVSLHCYAFRAGAEIDIARTLYANATSEKIALLG</sequence>
<evidence type="ECO:0000256" key="7">
    <source>
        <dbReference type="ARBA" id="ARBA00022989"/>
    </source>
</evidence>
<evidence type="ECO:0000313" key="13">
    <source>
        <dbReference type="Proteomes" id="UP000077266"/>
    </source>
</evidence>
<organism evidence="12 13">
    <name type="scientific">Exidia glandulosa HHB12029</name>
    <dbReference type="NCBI Taxonomy" id="1314781"/>
    <lineage>
        <taxon>Eukaryota</taxon>
        <taxon>Fungi</taxon>
        <taxon>Dikarya</taxon>
        <taxon>Basidiomycota</taxon>
        <taxon>Agaricomycotina</taxon>
        <taxon>Agaricomycetes</taxon>
        <taxon>Auriculariales</taxon>
        <taxon>Exidiaceae</taxon>
        <taxon>Exidia</taxon>
    </lineage>
</organism>
<evidence type="ECO:0000256" key="9">
    <source>
        <dbReference type="ARBA" id="ARBA00023180"/>
    </source>
</evidence>
<dbReference type="InParanoid" id="A0A165KIK3"/>
<dbReference type="Pfam" id="PF04163">
    <property type="entry name" value="Tht1"/>
    <property type="match status" value="1"/>
</dbReference>
<evidence type="ECO:0000256" key="3">
    <source>
        <dbReference type="ARBA" id="ARBA00022459"/>
    </source>
</evidence>
<protein>
    <submittedName>
        <fullName evidence="12">Uncharacterized protein</fullName>
    </submittedName>
</protein>
<keyword evidence="7" id="KW-1133">Transmembrane helix</keyword>
<dbReference type="GO" id="GO:0031965">
    <property type="term" value="C:nuclear membrane"/>
    <property type="evidence" value="ECO:0007669"/>
    <property type="project" value="UniProtKB-SubCell"/>
</dbReference>
<keyword evidence="5 11" id="KW-0732">Signal</keyword>
<keyword evidence="6 11" id="KW-0256">Endoplasmic reticulum</keyword>
<keyword evidence="3 11" id="KW-0415">Karyogamy</keyword>
<keyword evidence="8" id="KW-0472">Membrane</keyword>
<evidence type="ECO:0000256" key="10">
    <source>
        <dbReference type="ARBA" id="ARBA00023242"/>
    </source>
</evidence>
<dbReference type="GO" id="GO:0005789">
    <property type="term" value="C:endoplasmic reticulum membrane"/>
    <property type="evidence" value="ECO:0007669"/>
    <property type="project" value="UniProtKB-SubCell"/>
</dbReference>
<gene>
    <name evidence="12" type="ORF">EXIGLDRAFT_671083</name>
</gene>
<dbReference type="PANTHER" id="PTHR28012">
    <property type="entry name" value="NUCLEAR FUSION PROTEIN KAR5"/>
    <property type="match status" value="1"/>
</dbReference>
<keyword evidence="10 11" id="KW-0539">Nucleus</keyword>
<evidence type="ECO:0000256" key="1">
    <source>
        <dbReference type="ARBA" id="ARBA00003389"/>
    </source>
</evidence>
<dbReference type="InterPro" id="IPR007292">
    <property type="entry name" value="Nuclear_fusion_Kar5"/>
</dbReference>
<feature type="non-terminal residue" evidence="12">
    <location>
        <position position="120"/>
    </location>
</feature>
<dbReference type="GO" id="GO:0048288">
    <property type="term" value="P:nuclear membrane fusion involved in karyogamy"/>
    <property type="evidence" value="ECO:0007669"/>
    <property type="project" value="UniProtKB-UniRule"/>
</dbReference>
<name>A0A165KIK3_EXIGL</name>
<dbReference type="OrthoDB" id="5311848at2759"/>
<dbReference type="PANTHER" id="PTHR28012:SF1">
    <property type="entry name" value="NUCLEAR FUSION PROTEIN KAR5"/>
    <property type="match status" value="1"/>
</dbReference>
<evidence type="ECO:0000256" key="11">
    <source>
        <dbReference type="RuleBase" id="RU368082"/>
    </source>
</evidence>
<comment type="similarity">
    <text evidence="2 11">Belongs to the KAR5 family.</text>
</comment>
<comment type="function">
    <text evidence="1 11">Required for nuclear membrane fusion during karyogamy.</text>
</comment>
<keyword evidence="9" id="KW-0325">Glycoprotein</keyword>
<evidence type="ECO:0000313" key="12">
    <source>
        <dbReference type="EMBL" id="KZV96388.1"/>
    </source>
</evidence>
<proteinExistence type="inferred from homology"/>
<keyword evidence="4" id="KW-0812">Transmembrane</keyword>
<accession>A0A165KIK3</accession>
<comment type="subcellular location">
    <subcellularLocation>
        <location evidence="11">Endoplasmic reticulum membrane</location>
    </subcellularLocation>
    <subcellularLocation>
        <location evidence="11">Nucleus membrane</location>
    </subcellularLocation>
</comment>
<keyword evidence="13" id="KW-1185">Reference proteome</keyword>
<dbReference type="EMBL" id="KV425943">
    <property type="protein sequence ID" value="KZV96388.1"/>
    <property type="molecule type" value="Genomic_DNA"/>
</dbReference>
<evidence type="ECO:0000256" key="2">
    <source>
        <dbReference type="ARBA" id="ARBA00010473"/>
    </source>
</evidence>
<dbReference type="Proteomes" id="UP000077266">
    <property type="component" value="Unassembled WGS sequence"/>
</dbReference>
<dbReference type="AlphaFoldDB" id="A0A165KIK3"/>
<reference evidence="12 13" key="1">
    <citation type="journal article" date="2016" name="Mol. Biol. Evol.">
        <title>Comparative Genomics of Early-Diverging Mushroom-Forming Fungi Provides Insights into the Origins of Lignocellulose Decay Capabilities.</title>
        <authorList>
            <person name="Nagy L.G."/>
            <person name="Riley R."/>
            <person name="Tritt A."/>
            <person name="Adam C."/>
            <person name="Daum C."/>
            <person name="Floudas D."/>
            <person name="Sun H."/>
            <person name="Yadav J.S."/>
            <person name="Pangilinan J."/>
            <person name="Larsson K.H."/>
            <person name="Matsuura K."/>
            <person name="Barry K."/>
            <person name="Labutti K."/>
            <person name="Kuo R."/>
            <person name="Ohm R.A."/>
            <person name="Bhattacharya S.S."/>
            <person name="Shirouzu T."/>
            <person name="Yoshinaga Y."/>
            <person name="Martin F.M."/>
            <person name="Grigoriev I.V."/>
            <person name="Hibbett D.S."/>
        </authorList>
    </citation>
    <scope>NUCLEOTIDE SEQUENCE [LARGE SCALE GENOMIC DNA]</scope>
    <source>
        <strain evidence="12 13">HHB12029</strain>
    </source>
</reference>
<evidence type="ECO:0000256" key="8">
    <source>
        <dbReference type="ARBA" id="ARBA00023136"/>
    </source>
</evidence>
<evidence type="ECO:0000256" key="6">
    <source>
        <dbReference type="ARBA" id="ARBA00022824"/>
    </source>
</evidence>
<evidence type="ECO:0000256" key="4">
    <source>
        <dbReference type="ARBA" id="ARBA00022692"/>
    </source>
</evidence>
<evidence type="ECO:0000256" key="5">
    <source>
        <dbReference type="ARBA" id="ARBA00022729"/>
    </source>
</evidence>